<dbReference type="AlphaFoldDB" id="A0A238WQI4"/>
<organism evidence="1 2">
    <name type="scientific">Actinomadura mexicana</name>
    <dbReference type="NCBI Taxonomy" id="134959"/>
    <lineage>
        <taxon>Bacteria</taxon>
        <taxon>Bacillati</taxon>
        <taxon>Actinomycetota</taxon>
        <taxon>Actinomycetes</taxon>
        <taxon>Streptosporangiales</taxon>
        <taxon>Thermomonosporaceae</taxon>
        <taxon>Actinomadura</taxon>
    </lineage>
</organism>
<dbReference type="SUPFAM" id="SSF63737">
    <property type="entry name" value="Leukotriene A4 hydrolase N-terminal domain"/>
    <property type="match status" value="1"/>
</dbReference>
<dbReference type="InterPro" id="IPR042097">
    <property type="entry name" value="Aminopeptidase_N-like_N_sf"/>
</dbReference>
<evidence type="ECO:0000313" key="1">
    <source>
        <dbReference type="EMBL" id="SNR48668.1"/>
    </source>
</evidence>
<evidence type="ECO:0000313" key="2">
    <source>
        <dbReference type="Proteomes" id="UP000198420"/>
    </source>
</evidence>
<accession>A0A238WQI4</accession>
<reference evidence="2" key="1">
    <citation type="submission" date="2017-06" db="EMBL/GenBank/DDBJ databases">
        <authorList>
            <person name="Varghese N."/>
            <person name="Submissions S."/>
        </authorList>
    </citation>
    <scope>NUCLEOTIDE SEQUENCE [LARGE SCALE GENOMIC DNA]</scope>
    <source>
        <strain evidence="2">DSM 44485</strain>
    </source>
</reference>
<sequence length="164" mass="18290">MGEPNGASTWFPANDHPRDKALVTLETTVPHGLKAIGNGRLVRQWSAHGKDTFLWREDRPMATYLVTKSIGRFSVSATTTPKGVPQLDAVDPDVYFRGAMTLQALRHKIGDGPFLRLVRTWVSDKRYANGSTGEFEALAERIHGQNLDAFFTAWLHSPSKPTTW</sequence>
<keyword evidence="2" id="KW-1185">Reference proteome</keyword>
<dbReference type="Proteomes" id="UP000198420">
    <property type="component" value="Unassembled WGS sequence"/>
</dbReference>
<dbReference type="Gene3D" id="2.60.40.1730">
    <property type="entry name" value="tricorn interacting facor f3 domain"/>
    <property type="match status" value="1"/>
</dbReference>
<proteinExistence type="predicted"/>
<protein>
    <submittedName>
        <fullName evidence="1">Peptidase family M1</fullName>
    </submittedName>
</protein>
<name>A0A238WQI4_9ACTN</name>
<dbReference type="RefSeq" id="WP_089311230.1">
    <property type="nucleotide sequence ID" value="NZ_FZNP01000003.1"/>
</dbReference>
<dbReference type="EMBL" id="FZNP01000003">
    <property type="protein sequence ID" value="SNR48668.1"/>
    <property type="molecule type" value="Genomic_DNA"/>
</dbReference>
<dbReference type="SUPFAM" id="SSF55486">
    <property type="entry name" value="Metalloproteases ('zincins'), catalytic domain"/>
    <property type="match status" value="1"/>
</dbReference>
<gene>
    <name evidence="1" type="ORF">SAMN06265355_103148</name>
</gene>